<reference evidence="1 2" key="1">
    <citation type="submission" date="2017-11" db="EMBL/GenBank/DDBJ databases">
        <title>Complete genome of Rhizobium leguminosarum Norway, an ineffective micro-symbiont.</title>
        <authorList>
            <person name="Hoffrichter A."/>
            <person name="Liang J."/>
            <person name="Brachmann A."/>
            <person name="Marin M."/>
        </authorList>
    </citation>
    <scope>NUCLEOTIDE SEQUENCE [LARGE SCALE GENOMIC DNA]</scope>
    <source>
        <strain evidence="1 2">Norway</strain>
    </source>
</reference>
<dbReference type="EMBL" id="CP025012">
    <property type="protein sequence ID" value="AUW40511.1"/>
    <property type="molecule type" value="Genomic_DNA"/>
</dbReference>
<proteinExistence type="predicted"/>
<sequence length="76" mass="9033">MRRGFQLSYRLWPQVHVRTWLQSGPHDKRRQWRLLVPGERWGTGLWVTPKIADHKSHPHMAGDKRDAGFTRLYDAS</sequence>
<evidence type="ECO:0000313" key="2">
    <source>
        <dbReference type="Proteomes" id="UP000238523"/>
    </source>
</evidence>
<organism evidence="1 2">
    <name type="scientific">Rhizobium leguminosarum</name>
    <dbReference type="NCBI Taxonomy" id="384"/>
    <lineage>
        <taxon>Bacteria</taxon>
        <taxon>Pseudomonadati</taxon>
        <taxon>Pseudomonadota</taxon>
        <taxon>Alphaproteobacteria</taxon>
        <taxon>Hyphomicrobiales</taxon>
        <taxon>Rhizobiaceae</taxon>
        <taxon>Rhizobium/Agrobacterium group</taxon>
        <taxon>Rhizobium</taxon>
    </lineage>
</organism>
<evidence type="ECO:0000313" key="1">
    <source>
        <dbReference type="EMBL" id="AUW40511.1"/>
    </source>
</evidence>
<dbReference type="AlphaFoldDB" id="A0A2K9YXB7"/>
<protein>
    <submittedName>
        <fullName evidence="1">Uncharacterized protein</fullName>
    </submittedName>
</protein>
<accession>A0A2K9YXB7</accession>
<name>A0A2K9YXB7_RHILE</name>
<dbReference type="Proteomes" id="UP000238523">
    <property type="component" value="Chromosome"/>
</dbReference>
<gene>
    <name evidence="1" type="ORF">CUJ84_Chr000088</name>
</gene>